<dbReference type="EMBL" id="BIFT01000002">
    <property type="protein sequence ID" value="GCE31206.1"/>
    <property type="molecule type" value="Genomic_DNA"/>
</dbReference>
<keyword evidence="2" id="KW-1185">Reference proteome</keyword>
<evidence type="ECO:0008006" key="3">
    <source>
        <dbReference type="Google" id="ProtNLM"/>
    </source>
</evidence>
<sequence length="48" mass="5065">MAPTSLPTVRLPSGDTIAVLGQGTWGMAEDARRRKEEIAALRLGLNSG</sequence>
<accession>A0A402BIQ5</accession>
<proteinExistence type="predicted"/>
<name>A0A402BIQ5_9CHLR</name>
<evidence type="ECO:0000313" key="2">
    <source>
        <dbReference type="Proteomes" id="UP000287171"/>
    </source>
</evidence>
<gene>
    <name evidence="1" type="ORF">KDA_66900</name>
</gene>
<evidence type="ECO:0000313" key="1">
    <source>
        <dbReference type="EMBL" id="GCE31206.1"/>
    </source>
</evidence>
<organism evidence="1 2">
    <name type="scientific">Dictyobacter alpinus</name>
    <dbReference type="NCBI Taxonomy" id="2014873"/>
    <lineage>
        <taxon>Bacteria</taxon>
        <taxon>Bacillati</taxon>
        <taxon>Chloroflexota</taxon>
        <taxon>Ktedonobacteria</taxon>
        <taxon>Ktedonobacterales</taxon>
        <taxon>Dictyobacteraceae</taxon>
        <taxon>Dictyobacter</taxon>
    </lineage>
</organism>
<protein>
    <recommendedName>
        <fullName evidence="3">Aldo/keto reductase</fullName>
    </recommendedName>
</protein>
<reference evidence="2" key="1">
    <citation type="submission" date="2018-12" db="EMBL/GenBank/DDBJ databases">
        <title>Tengunoibacter tsumagoiensis gen. nov., sp. nov., Dictyobacter kobayashii sp. nov., D. alpinus sp. nov., and D. joshuensis sp. nov. and description of Dictyobacteraceae fam. nov. within the order Ktedonobacterales isolated from Tengu-no-mugimeshi.</title>
        <authorList>
            <person name="Wang C.M."/>
            <person name="Zheng Y."/>
            <person name="Sakai Y."/>
            <person name="Toyoda A."/>
            <person name="Minakuchi Y."/>
            <person name="Abe K."/>
            <person name="Yokota A."/>
            <person name="Yabe S."/>
        </authorList>
    </citation>
    <scope>NUCLEOTIDE SEQUENCE [LARGE SCALE GENOMIC DNA]</scope>
    <source>
        <strain evidence="2">Uno16</strain>
    </source>
</reference>
<comment type="caution">
    <text evidence="1">The sequence shown here is derived from an EMBL/GenBank/DDBJ whole genome shotgun (WGS) entry which is preliminary data.</text>
</comment>
<dbReference type="AlphaFoldDB" id="A0A402BIQ5"/>
<dbReference type="Proteomes" id="UP000287171">
    <property type="component" value="Unassembled WGS sequence"/>
</dbReference>